<reference evidence="1 2" key="2">
    <citation type="journal article" date="2022" name="Mol. Ecol. Resour.">
        <title>The genomes of chicory, endive, great burdock and yacon provide insights into Asteraceae paleo-polyploidization history and plant inulin production.</title>
        <authorList>
            <person name="Fan W."/>
            <person name="Wang S."/>
            <person name="Wang H."/>
            <person name="Wang A."/>
            <person name="Jiang F."/>
            <person name="Liu H."/>
            <person name="Zhao H."/>
            <person name="Xu D."/>
            <person name="Zhang Y."/>
        </authorList>
    </citation>
    <scope>NUCLEOTIDE SEQUENCE [LARGE SCALE GENOMIC DNA]</scope>
    <source>
        <strain evidence="2">cv. Niubang</strain>
    </source>
</reference>
<protein>
    <submittedName>
        <fullName evidence="1">Uncharacterized protein</fullName>
    </submittedName>
</protein>
<dbReference type="Proteomes" id="UP001055879">
    <property type="component" value="Linkage Group LG06"/>
</dbReference>
<evidence type="ECO:0000313" key="2">
    <source>
        <dbReference type="Proteomes" id="UP001055879"/>
    </source>
</evidence>
<name>A0ACB9BH32_ARCLA</name>
<keyword evidence="2" id="KW-1185">Reference proteome</keyword>
<gene>
    <name evidence="1" type="ORF">L6452_20887</name>
</gene>
<accession>A0ACB9BH32</accession>
<dbReference type="EMBL" id="CM042052">
    <property type="protein sequence ID" value="KAI3719980.1"/>
    <property type="molecule type" value="Genomic_DNA"/>
</dbReference>
<comment type="caution">
    <text evidence="1">The sequence shown here is derived from an EMBL/GenBank/DDBJ whole genome shotgun (WGS) entry which is preliminary data.</text>
</comment>
<evidence type="ECO:0000313" key="1">
    <source>
        <dbReference type="EMBL" id="KAI3719980.1"/>
    </source>
</evidence>
<reference evidence="2" key="1">
    <citation type="journal article" date="2022" name="Mol. Ecol. Resour.">
        <title>The genomes of chicory, endive, great burdock and yacon provide insights into Asteraceae palaeo-polyploidization history and plant inulin production.</title>
        <authorList>
            <person name="Fan W."/>
            <person name="Wang S."/>
            <person name="Wang H."/>
            <person name="Wang A."/>
            <person name="Jiang F."/>
            <person name="Liu H."/>
            <person name="Zhao H."/>
            <person name="Xu D."/>
            <person name="Zhang Y."/>
        </authorList>
    </citation>
    <scope>NUCLEOTIDE SEQUENCE [LARGE SCALE GENOMIC DNA]</scope>
    <source>
        <strain evidence="2">cv. Niubang</strain>
    </source>
</reference>
<proteinExistence type="predicted"/>
<sequence length="75" mass="7927">MKNKRVEGTTGSSSPANSGPPPIKNSDVPTTTITTTPPPSPPLSHNLPNSPVTPLHSVSLNRFLSSVNLAFYFNI</sequence>
<organism evidence="1 2">
    <name type="scientific">Arctium lappa</name>
    <name type="common">Greater burdock</name>
    <name type="synonym">Lappa major</name>
    <dbReference type="NCBI Taxonomy" id="4217"/>
    <lineage>
        <taxon>Eukaryota</taxon>
        <taxon>Viridiplantae</taxon>
        <taxon>Streptophyta</taxon>
        <taxon>Embryophyta</taxon>
        <taxon>Tracheophyta</taxon>
        <taxon>Spermatophyta</taxon>
        <taxon>Magnoliopsida</taxon>
        <taxon>eudicotyledons</taxon>
        <taxon>Gunneridae</taxon>
        <taxon>Pentapetalae</taxon>
        <taxon>asterids</taxon>
        <taxon>campanulids</taxon>
        <taxon>Asterales</taxon>
        <taxon>Asteraceae</taxon>
        <taxon>Carduoideae</taxon>
        <taxon>Cardueae</taxon>
        <taxon>Arctiinae</taxon>
        <taxon>Arctium</taxon>
    </lineage>
</organism>